<reference evidence="2 4" key="1">
    <citation type="submission" date="2015-02" db="EMBL/GenBank/DDBJ databases">
        <title>Draft genome sequences of ten Microbacterium spp. with emphasis on heavy metal contaminated environments.</title>
        <authorList>
            <person name="Corretto E."/>
        </authorList>
    </citation>
    <scope>NUCLEOTIDE SEQUENCE [LARGE SCALE GENOMIC DNA]</scope>
    <source>
        <strain evidence="2 4">DSM 23848</strain>
    </source>
</reference>
<dbReference type="Pfam" id="PF14155">
    <property type="entry name" value="DUF4307"/>
    <property type="match status" value="1"/>
</dbReference>
<evidence type="ECO:0000313" key="4">
    <source>
        <dbReference type="Proteomes" id="UP000033448"/>
    </source>
</evidence>
<reference evidence="3" key="3">
    <citation type="submission" date="2016-10" db="EMBL/GenBank/DDBJ databases">
        <authorList>
            <person name="de Groot N.N."/>
        </authorList>
    </citation>
    <scope>NUCLEOTIDE SEQUENCE [LARGE SCALE GENOMIC DNA]</scope>
    <source>
        <strain evidence="3">CL127</strain>
    </source>
</reference>
<evidence type="ECO:0000313" key="3">
    <source>
        <dbReference type="EMBL" id="SFR67403.1"/>
    </source>
</evidence>
<accession>A0A0F0KK30</accession>
<sequence length="132" mass="14440">MHPAVTTPAQLDERYGRGPRRRLPMILTIAVAAIVVGVFGWWTWQGSADTVDVTGTGFHLVDDHSVTVSFQISAPTNRPVHCIVEAQDEEFGIVGWRLVTYPASEKHSRAFTEHVPIVSAATTGLVNSCWVS</sequence>
<name>A0A0F0KK30_9MICO</name>
<evidence type="ECO:0000256" key="1">
    <source>
        <dbReference type="SAM" id="Phobius"/>
    </source>
</evidence>
<keyword evidence="1" id="KW-0812">Transmembrane</keyword>
<evidence type="ECO:0000313" key="5">
    <source>
        <dbReference type="Proteomes" id="UP000198877"/>
    </source>
</evidence>
<organism evidence="2 4">
    <name type="scientific">Microbacterium azadirachtae</name>
    <dbReference type="NCBI Taxonomy" id="582680"/>
    <lineage>
        <taxon>Bacteria</taxon>
        <taxon>Bacillati</taxon>
        <taxon>Actinomycetota</taxon>
        <taxon>Actinomycetes</taxon>
        <taxon>Micrococcales</taxon>
        <taxon>Microbacteriaceae</taxon>
        <taxon>Microbacterium</taxon>
    </lineage>
</organism>
<dbReference type="Proteomes" id="UP000198877">
    <property type="component" value="Unassembled WGS sequence"/>
</dbReference>
<dbReference type="InterPro" id="IPR025443">
    <property type="entry name" value="DUF4307"/>
</dbReference>
<keyword evidence="1" id="KW-0472">Membrane</keyword>
<feature type="transmembrane region" description="Helical" evidence="1">
    <location>
        <begin position="23"/>
        <end position="44"/>
    </location>
</feature>
<reference evidence="5" key="2">
    <citation type="submission" date="2016-10" db="EMBL/GenBank/DDBJ databases">
        <authorList>
            <person name="Varghese N."/>
            <person name="Submissions S."/>
        </authorList>
    </citation>
    <scope>NUCLEOTIDE SEQUENCE [LARGE SCALE GENOMIC DNA]</scope>
    <source>
        <strain evidence="5">CL127</strain>
    </source>
</reference>
<proteinExistence type="predicted"/>
<keyword evidence="4" id="KW-1185">Reference proteome</keyword>
<dbReference type="EMBL" id="JYIT01000082">
    <property type="protein sequence ID" value="KJL20794.1"/>
    <property type="molecule type" value="Genomic_DNA"/>
</dbReference>
<dbReference type="Proteomes" id="UP000033448">
    <property type="component" value="Unassembled WGS sequence"/>
</dbReference>
<evidence type="ECO:0008006" key="6">
    <source>
        <dbReference type="Google" id="ProtNLM"/>
    </source>
</evidence>
<gene>
    <name evidence="2" type="ORF">RL72_02720</name>
    <name evidence="3" type="ORF">SAMN04488591_2779</name>
</gene>
<evidence type="ECO:0000313" key="2">
    <source>
        <dbReference type="EMBL" id="KJL20794.1"/>
    </source>
</evidence>
<protein>
    <recommendedName>
        <fullName evidence="6">DUF4307 domain-containing protein</fullName>
    </recommendedName>
</protein>
<dbReference type="AlphaFoldDB" id="A0A0F0KK30"/>
<accession>A0A1I6IL30</accession>
<keyword evidence="1" id="KW-1133">Transmembrane helix</keyword>
<dbReference type="PATRIC" id="fig|582680.7.peg.2777"/>
<dbReference type="EMBL" id="FOYR01000003">
    <property type="protein sequence ID" value="SFR67403.1"/>
    <property type="molecule type" value="Genomic_DNA"/>
</dbReference>